<dbReference type="AlphaFoldDB" id="A0A1I3X7Q6"/>
<name>A0A1I3X7Q6_9BACT</name>
<keyword evidence="3" id="KW-1185">Reference proteome</keyword>
<keyword evidence="1" id="KW-0812">Transmembrane</keyword>
<dbReference type="Pfam" id="PF10754">
    <property type="entry name" value="DUF2569"/>
    <property type="match status" value="1"/>
</dbReference>
<evidence type="ECO:0000313" key="3">
    <source>
        <dbReference type="Proteomes" id="UP000198635"/>
    </source>
</evidence>
<proteinExistence type="predicted"/>
<feature type="transmembrane region" description="Helical" evidence="1">
    <location>
        <begin position="117"/>
        <end position="137"/>
    </location>
</feature>
<dbReference type="STRING" id="52560.SAMN04488082_11578"/>
<feature type="transmembrane region" description="Helical" evidence="1">
    <location>
        <begin position="57"/>
        <end position="77"/>
    </location>
</feature>
<accession>A0A1I3X7Q6</accession>
<dbReference type="InterPro" id="IPR019690">
    <property type="entry name" value="DUF2569"/>
</dbReference>
<dbReference type="RefSeq" id="WP_092376882.1">
    <property type="nucleotide sequence ID" value="NZ_FORX01000015.1"/>
</dbReference>
<sequence length="358" mass="41931">MSDKELVGVKGWLLFLVLSLSVLSILGTIASLGQFSIAEHLYPGLKSVDTWQAFKQWIYILALASLSMRFLSAYRLYYKHEKSSVELAIFTLWITGPVLSIFIIILMHSLLDDGLQIFSLKETIINFIGAICWTLYLNKSTRVKNTYYYEQIINKNQYGDKIVLSDPVKQSYLRSINNMSHSIPEKLLEMPVQTYKQDSVKHSEIAMNNNEYSEVFNEDELYLQATNEVEDGSQDKALWAKCMALCEGDEARAKYKYIKERVDRLRDVKVRKIEEERIKYKKNIDNIKFRSLDDKVRKYLDIDHIDEFKEILKQNGCDIILVHEVVQFYDKNRTFRKFQDSDSFVSYFVDTYPDIVKL</sequence>
<protein>
    <submittedName>
        <fullName evidence="2">Uncharacterized protein</fullName>
    </submittedName>
</protein>
<reference evidence="3" key="1">
    <citation type="submission" date="2016-10" db="EMBL/GenBank/DDBJ databases">
        <authorList>
            <person name="Varghese N."/>
            <person name="Submissions S."/>
        </authorList>
    </citation>
    <scope>NUCLEOTIDE SEQUENCE [LARGE SCALE GENOMIC DNA]</scope>
    <source>
        <strain evidence="3">DSM 5918</strain>
    </source>
</reference>
<keyword evidence="1" id="KW-1133">Transmembrane helix</keyword>
<organism evidence="2 3">
    <name type="scientific">Desulfomicrobium apsheronum</name>
    <dbReference type="NCBI Taxonomy" id="52560"/>
    <lineage>
        <taxon>Bacteria</taxon>
        <taxon>Pseudomonadati</taxon>
        <taxon>Thermodesulfobacteriota</taxon>
        <taxon>Desulfovibrionia</taxon>
        <taxon>Desulfovibrionales</taxon>
        <taxon>Desulfomicrobiaceae</taxon>
        <taxon>Desulfomicrobium</taxon>
    </lineage>
</organism>
<evidence type="ECO:0000256" key="1">
    <source>
        <dbReference type="SAM" id="Phobius"/>
    </source>
</evidence>
<feature type="transmembrane region" description="Helical" evidence="1">
    <location>
        <begin position="12"/>
        <end position="37"/>
    </location>
</feature>
<gene>
    <name evidence="2" type="ORF">SAMN04488082_11578</name>
</gene>
<feature type="transmembrane region" description="Helical" evidence="1">
    <location>
        <begin position="89"/>
        <end position="111"/>
    </location>
</feature>
<dbReference type="EMBL" id="FORX01000015">
    <property type="protein sequence ID" value="SFK15319.1"/>
    <property type="molecule type" value="Genomic_DNA"/>
</dbReference>
<dbReference type="OrthoDB" id="6172983at2"/>
<dbReference type="Proteomes" id="UP000198635">
    <property type="component" value="Unassembled WGS sequence"/>
</dbReference>
<keyword evidence="1" id="KW-0472">Membrane</keyword>
<evidence type="ECO:0000313" key="2">
    <source>
        <dbReference type="EMBL" id="SFK15319.1"/>
    </source>
</evidence>